<evidence type="ECO:0000313" key="2">
    <source>
        <dbReference type="EMBL" id="SPX20424.1"/>
    </source>
</evidence>
<dbReference type="EC" id="2.7.8.33" evidence="2"/>
<keyword evidence="1" id="KW-0812">Transmembrane</keyword>
<dbReference type="AlphaFoldDB" id="A0A2X1NG68"/>
<keyword evidence="1" id="KW-0472">Membrane</keyword>
<sequence>MDMVAIMYRRLRKGMSPFSPDRQHIHHLIMRAGFTSRQAFVLITLAAALLASIGVLAEYSHFVPEWVMLVLFLLAFFLYGYCIKRAWKVARFIKRVKRRLRRNRGGSPNLTK</sequence>
<dbReference type="Proteomes" id="UP000250780">
    <property type="component" value="Unassembled WGS sequence"/>
</dbReference>
<organism evidence="2 3">
    <name type="scientific">Escherichia coli</name>
    <dbReference type="NCBI Taxonomy" id="562"/>
    <lineage>
        <taxon>Bacteria</taxon>
        <taxon>Pseudomonadati</taxon>
        <taxon>Pseudomonadota</taxon>
        <taxon>Gammaproteobacteria</taxon>
        <taxon>Enterobacterales</taxon>
        <taxon>Enterobacteriaceae</taxon>
        <taxon>Escherichia</taxon>
    </lineage>
</organism>
<name>A0A2X1NG68_ECOLX</name>
<accession>A0A2X1NG68</accession>
<keyword evidence="1" id="KW-1133">Transmembrane helix</keyword>
<gene>
    <name evidence="2" type="primary">rfe_1</name>
    <name evidence="2" type="ORF">NCTC9073_06597</name>
</gene>
<keyword evidence="2" id="KW-0328">Glycosyltransferase</keyword>
<reference evidence="2 3" key="1">
    <citation type="submission" date="2018-06" db="EMBL/GenBank/DDBJ databases">
        <authorList>
            <consortium name="Pathogen Informatics"/>
            <person name="Doyle S."/>
        </authorList>
    </citation>
    <scope>NUCLEOTIDE SEQUENCE [LARGE SCALE GENOMIC DNA]</scope>
    <source>
        <strain evidence="2 3">NCTC9073</strain>
    </source>
</reference>
<dbReference type="EMBL" id="UASD01000012">
    <property type="protein sequence ID" value="SPX20424.1"/>
    <property type="molecule type" value="Genomic_DNA"/>
</dbReference>
<evidence type="ECO:0000313" key="3">
    <source>
        <dbReference type="Proteomes" id="UP000250780"/>
    </source>
</evidence>
<feature type="transmembrane region" description="Helical" evidence="1">
    <location>
        <begin position="67"/>
        <end position="87"/>
    </location>
</feature>
<keyword evidence="2" id="KW-0808">Transferase</keyword>
<evidence type="ECO:0000256" key="1">
    <source>
        <dbReference type="SAM" id="Phobius"/>
    </source>
</evidence>
<proteinExistence type="predicted"/>
<protein>
    <submittedName>
        <fullName evidence="2">Undecaprenyl-phosphate alpha-N-acetylglucosaminyltransferase</fullName>
        <ecNumber evidence="2">2.7.8.-</ecNumber>
        <ecNumber evidence="2">2.7.8.33</ecNumber>
    </submittedName>
</protein>
<dbReference type="EC" id="2.7.8.-" evidence="2"/>
<dbReference type="GO" id="GO:0036380">
    <property type="term" value="F:UDP-N-acetylglucosamine-undecaprenyl-phosphate N-acetylglucosaminephosphotransferase activity"/>
    <property type="evidence" value="ECO:0007669"/>
    <property type="project" value="UniProtKB-EC"/>
</dbReference>
<dbReference type="GO" id="GO:0016757">
    <property type="term" value="F:glycosyltransferase activity"/>
    <property type="evidence" value="ECO:0007669"/>
    <property type="project" value="UniProtKB-KW"/>
</dbReference>